<evidence type="ECO:0000256" key="2">
    <source>
        <dbReference type="ARBA" id="ARBA00022846"/>
    </source>
</evidence>
<dbReference type="GO" id="GO:0031514">
    <property type="term" value="C:motile cilium"/>
    <property type="evidence" value="ECO:0007669"/>
    <property type="project" value="UniProtKB-SubCell"/>
</dbReference>
<sequence length="474" mass="55962">MRDYPLINKDWKKFRRGKRVYKLIGKSRRKRLAWLEIERKKWMNTDAIYDNKIQWIRKKQKKVPLDEIERRKKNKLGLPHSLKDSLEGTVVKDWEMIQTEPFKPEKLTVLEQKQIKRDMIFKWLAESKRKREFGQQESSKEEDLESAYRKRQFDLLARAAEEHEQKRAKRIKAENKFVTKVLKNMGAYICEMRRKAGETTYSRYLRLLSTHKSTLVDDVKVYHTGSKYKGQFSPLGMDGSGVYRLAHGPLYEGFTIDGKFEGFGRMIYPNGGILQGTWSNGVICDPHYVFADGLQFEISDWRYCQMPDRRFQTEILNGLKAPLNVQLANDHPAREIPLNCLDAGEGFYNPRKHYIFHATKGDVIRIPSKKEGAWIKEHCRKAWDENVPFKREMYENWFQGTKFYLEDDETFNKDWYNKMFPDVKVCDADLDEVVLARAGALRQSVVYSSRPHEMDYPSKITEALPFYDANKRSS</sequence>
<dbReference type="KEGG" id="clec:106666223"/>
<protein>
    <recommendedName>
        <fullName evidence="7">MORN repeat-containing protein 5</fullName>
    </recommendedName>
</protein>
<evidence type="ECO:0008006" key="7">
    <source>
        <dbReference type="Google" id="ProtNLM"/>
    </source>
</evidence>
<organism evidence="5 6">
    <name type="scientific">Cimex lectularius</name>
    <name type="common">Bed bug</name>
    <name type="synonym">Acanthia lectularia</name>
    <dbReference type="NCBI Taxonomy" id="79782"/>
    <lineage>
        <taxon>Eukaryota</taxon>
        <taxon>Metazoa</taxon>
        <taxon>Ecdysozoa</taxon>
        <taxon>Arthropoda</taxon>
        <taxon>Hexapoda</taxon>
        <taxon>Insecta</taxon>
        <taxon>Pterygota</taxon>
        <taxon>Neoptera</taxon>
        <taxon>Paraneoptera</taxon>
        <taxon>Hemiptera</taxon>
        <taxon>Heteroptera</taxon>
        <taxon>Panheteroptera</taxon>
        <taxon>Cimicomorpha</taxon>
        <taxon>Cimicidae</taxon>
        <taxon>Cimex</taxon>
    </lineage>
</organism>
<dbReference type="SUPFAM" id="SSF82185">
    <property type="entry name" value="Histone H3 K4-specific methyltransferase SET7/9 N-terminal domain"/>
    <property type="match status" value="1"/>
</dbReference>
<comment type="subcellular location">
    <subcellularLocation>
        <location evidence="1">Cell projection</location>
        <location evidence="1">Cilium</location>
        <location evidence="1">Flagellum</location>
    </subcellularLocation>
</comment>
<evidence type="ECO:0000256" key="1">
    <source>
        <dbReference type="ARBA" id="ARBA00004230"/>
    </source>
</evidence>
<evidence type="ECO:0000256" key="4">
    <source>
        <dbReference type="ARBA" id="ARBA00023273"/>
    </source>
</evidence>
<dbReference type="PANTHER" id="PTHR46437:SF1">
    <property type="entry name" value="MORN REPEAT-CONTAINING PROTEIN 5"/>
    <property type="match status" value="1"/>
</dbReference>
<evidence type="ECO:0000313" key="5">
    <source>
        <dbReference type="EnsemblMetazoa" id="XP_014248748.1"/>
    </source>
</evidence>
<accession>A0A8I6RLM7</accession>
<name>A0A8I6RLM7_CIMLE</name>
<dbReference type="GeneID" id="106666223"/>
<dbReference type="PANTHER" id="PTHR46437">
    <property type="entry name" value="MORN REPEAT-CONTAINING PROTEIN 5"/>
    <property type="match status" value="1"/>
</dbReference>
<keyword evidence="6" id="KW-1185">Reference proteome</keyword>
<proteinExistence type="predicted"/>
<evidence type="ECO:0000256" key="3">
    <source>
        <dbReference type="ARBA" id="ARBA00023069"/>
    </source>
</evidence>
<dbReference type="OrthoDB" id="6583810at2759"/>
<dbReference type="EnsemblMetazoa" id="XM_014393262.1">
    <property type="protein sequence ID" value="XP_014248748.1"/>
    <property type="gene ID" value="LOC106666223"/>
</dbReference>
<dbReference type="RefSeq" id="XP_014248748.1">
    <property type="nucleotide sequence ID" value="XM_014393262.1"/>
</dbReference>
<reference evidence="5" key="1">
    <citation type="submission" date="2022-01" db="UniProtKB">
        <authorList>
            <consortium name="EnsemblMetazoa"/>
        </authorList>
    </citation>
    <scope>IDENTIFICATION</scope>
</reference>
<keyword evidence="2" id="KW-0282">Flagellum</keyword>
<dbReference type="AlphaFoldDB" id="A0A8I6RLM7"/>
<dbReference type="Proteomes" id="UP000494040">
    <property type="component" value="Unassembled WGS sequence"/>
</dbReference>
<dbReference type="Gene3D" id="2.20.110.10">
    <property type="entry name" value="Histone H3 K4-specific methyltransferase SET7/9 N-terminal domain"/>
    <property type="match status" value="1"/>
</dbReference>
<keyword evidence="3" id="KW-0969">Cilium</keyword>
<dbReference type="InterPro" id="IPR042814">
    <property type="entry name" value="Morn5"/>
</dbReference>
<evidence type="ECO:0000313" key="6">
    <source>
        <dbReference type="Proteomes" id="UP000494040"/>
    </source>
</evidence>
<keyword evidence="4" id="KW-0966">Cell projection</keyword>